<dbReference type="InterPro" id="IPR001128">
    <property type="entry name" value="Cyt_P450"/>
</dbReference>
<dbReference type="GO" id="GO:0004497">
    <property type="term" value="F:monooxygenase activity"/>
    <property type="evidence" value="ECO:0007669"/>
    <property type="project" value="UniProtKB-KW"/>
</dbReference>
<dbReference type="GO" id="GO:0005506">
    <property type="term" value="F:iron ion binding"/>
    <property type="evidence" value="ECO:0007669"/>
    <property type="project" value="InterPro"/>
</dbReference>
<dbReference type="EMBL" id="AY458639">
    <property type="protein sequence ID" value="AAR37795.1"/>
    <property type="molecule type" value="Genomic_DNA"/>
</dbReference>
<evidence type="ECO:0000256" key="2">
    <source>
        <dbReference type="ARBA" id="ARBA00010617"/>
    </source>
</evidence>
<gene>
    <name evidence="5" type="ORF">MBMO_EBAC000-63A02.74</name>
</gene>
<dbReference type="PANTHER" id="PTHR24305:SF166">
    <property type="entry name" value="CYTOCHROME P450 12A4, MITOCHONDRIAL-RELATED"/>
    <property type="match status" value="1"/>
</dbReference>
<dbReference type="Pfam" id="PF00067">
    <property type="entry name" value="p450"/>
    <property type="match status" value="1"/>
</dbReference>
<feature type="binding site" description="axial binding residue" evidence="3">
    <location>
        <position position="405"/>
    </location>
    <ligand>
        <name>heme</name>
        <dbReference type="ChEBI" id="CHEBI:30413"/>
    </ligand>
    <ligandPart>
        <name>Fe</name>
        <dbReference type="ChEBI" id="CHEBI:18248"/>
    </ligandPart>
</feature>
<dbReference type="InterPro" id="IPR002401">
    <property type="entry name" value="Cyt_P450_E_grp-I"/>
</dbReference>
<comment type="similarity">
    <text evidence="2 4">Belongs to the cytochrome P450 family.</text>
</comment>
<evidence type="ECO:0000256" key="3">
    <source>
        <dbReference type="PIRSR" id="PIRSR602401-1"/>
    </source>
</evidence>
<dbReference type="GO" id="GO:0016705">
    <property type="term" value="F:oxidoreductase activity, acting on paired donors, with incorporation or reduction of molecular oxygen"/>
    <property type="evidence" value="ECO:0007669"/>
    <property type="project" value="InterPro"/>
</dbReference>
<dbReference type="AlphaFoldDB" id="Q6SH24"/>
<accession>Q6SH24</accession>
<evidence type="ECO:0000256" key="4">
    <source>
        <dbReference type="RuleBase" id="RU000461"/>
    </source>
</evidence>
<dbReference type="PROSITE" id="PS00086">
    <property type="entry name" value="CYTOCHROME_P450"/>
    <property type="match status" value="1"/>
</dbReference>
<dbReference type="PANTHER" id="PTHR24305">
    <property type="entry name" value="CYTOCHROME P450"/>
    <property type="match status" value="1"/>
</dbReference>
<evidence type="ECO:0000313" key="5">
    <source>
        <dbReference type="EMBL" id="AAR37795.1"/>
    </source>
</evidence>
<comment type="cofactor">
    <cofactor evidence="1 3">
        <name>heme</name>
        <dbReference type="ChEBI" id="CHEBI:30413"/>
    </cofactor>
</comment>
<keyword evidence="4" id="KW-0503">Monooxygenase</keyword>
<dbReference type="GO" id="GO:0020037">
    <property type="term" value="F:heme binding"/>
    <property type="evidence" value="ECO:0007669"/>
    <property type="project" value="InterPro"/>
</dbReference>
<keyword evidence="3 4" id="KW-0408">Iron</keyword>
<dbReference type="Gene3D" id="1.10.630.10">
    <property type="entry name" value="Cytochrome P450"/>
    <property type="match status" value="1"/>
</dbReference>
<dbReference type="SUPFAM" id="SSF48264">
    <property type="entry name" value="Cytochrome P450"/>
    <property type="match status" value="1"/>
</dbReference>
<keyword evidence="3 4" id="KW-0479">Metal-binding</keyword>
<organism evidence="5">
    <name type="scientific">uncultured marine bacterium 442</name>
    <dbReference type="NCBI Taxonomy" id="257392"/>
    <lineage>
        <taxon>Bacteria</taxon>
        <taxon>environmental samples</taxon>
    </lineage>
</organism>
<dbReference type="InterPro" id="IPR036396">
    <property type="entry name" value="Cyt_P450_sf"/>
</dbReference>
<dbReference type="InterPro" id="IPR017972">
    <property type="entry name" value="Cyt_P450_CS"/>
</dbReference>
<sequence length="457" mass="51080">MSYSNHFVPPHPKPLPALPALARVLWHGDGNLLELMPGEAYRFDFGNLGYSRRSTVLFNQPELVREILRDDGSRFPKSDLMVNALEPLIGQSIFVTDGARWKRQRGMIDPAFSQLRVSHAFDAMQSAVLDHLDVLDGHADSGDSFSLDMAMSHLTADVICRTIFSTPLAAGVSSDVFEDFTEFEQSVAQVDIFRLIFQKAWAKMPQPPGVLAACQRIRGHLGDLVDPHLENPGAFNDIASDVIAAKDSDTGEAFTREELIDQLGVFFLAGHETSASALTWVFYLLAEQPTLVLRLRNELEHVVGSGPINFNHVKQLPLVRAVFRETLRLYPPITFIPRVALEDCEIGPRKLRRGALVMVSPWTIHRHQRYWSDPDAFIPDRFLVEGESSIQEGAYIPFGVGPHTCIGAGFAQAEAVLIIAELVRRFDFSRADRQSVRPAARLTTRPAQQIKLHCQRL</sequence>
<dbReference type="InterPro" id="IPR050121">
    <property type="entry name" value="Cytochrome_P450_monoxygenase"/>
</dbReference>
<reference evidence="5" key="2">
    <citation type="submission" date="2003-12" db="EMBL/GenBank/DDBJ databases">
        <title>Monterey Bay Coastal Ocean Microbial Observatory environmental clone sequencing.</title>
        <authorList>
            <person name="DeLong E.F."/>
        </authorList>
    </citation>
    <scope>NUCLEOTIDE SEQUENCE</scope>
</reference>
<dbReference type="PRINTS" id="PR00463">
    <property type="entry name" value="EP450I"/>
</dbReference>
<reference evidence="5" key="1">
    <citation type="submission" date="2003-11" db="EMBL/GenBank/DDBJ databases">
        <authorList>
            <person name="Heidelberg J.F."/>
            <person name="Eisen J.A."/>
            <person name="Nelson W.C."/>
            <person name="DeLong E.F."/>
        </authorList>
    </citation>
    <scope>NUCLEOTIDE SEQUENCE</scope>
</reference>
<name>Q6SH24_9BACT</name>
<keyword evidence="4" id="KW-0560">Oxidoreductase</keyword>
<protein>
    <submittedName>
        <fullName evidence="5">Cytochrome P450 family protein</fullName>
    </submittedName>
</protein>
<proteinExistence type="inferred from homology"/>
<dbReference type="PRINTS" id="PR00385">
    <property type="entry name" value="P450"/>
</dbReference>
<evidence type="ECO:0000256" key="1">
    <source>
        <dbReference type="ARBA" id="ARBA00001971"/>
    </source>
</evidence>
<keyword evidence="3 4" id="KW-0349">Heme</keyword>